<organism evidence="6 7">
    <name type="scientific">Panacagrimonas perspica</name>
    <dbReference type="NCBI Taxonomy" id="381431"/>
    <lineage>
        <taxon>Bacteria</taxon>
        <taxon>Pseudomonadati</taxon>
        <taxon>Pseudomonadota</taxon>
        <taxon>Gammaproteobacteria</taxon>
        <taxon>Nevskiales</taxon>
        <taxon>Nevskiaceae</taxon>
        <taxon>Panacagrimonas</taxon>
    </lineage>
</organism>
<dbReference type="GO" id="GO:0003700">
    <property type="term" value="F:DNA-binding transcription factor activity"/>
    <property type="evidence" value="ECO:0007669"/>
    <property type="project" value="InterPro"/>
</dbReference>
<keyword evidence="7" id="KW-1185">Reference proteome</keyword>
<keyword evidence="3" id="KW-0010">Activator</keyword>
<name>A0A4R7PBY0_9GAMM</name>
<dbReference type="OrthoDB" id="9809338at2"/>
<protein>
    <submittedName>
        <fullName evidence="6">AraC family transcriptional regulator</fullName>
    </submittedName>
</protein>
<dbReference type="InterPro" id="IPR009057">
    <property type="entry name" value="Homeodomain-like_sf"/>
</dbReference>
<dbReference type="InterPro" id="IPR018060">
    <property type="entry name" value="HTH_AraC"/>
</dbReference>
<dbReference type="SMART" id="SM00342">
    <property type="entry name" value="HTH_ARAC"/>
    <property type="match status" value="1"/>
</dbReference>
<dbReference type="PROSITE" id="PS00041">
    <property type="entry name" value="HTH_ARAC_FAMILY_1"/>
    <property type="match status" value="1"/>
</dbReference>
<evidence type="ECO:0000256" key="3">
    <source>
        <dbReference type="ARBA" id="ARBA00023159"/>
    </source>
</evidence>
<evidence type="ECO:0000313" key="7">
    <source>
        <dbReference type="Proteomes" id="UP000295341"/>
    </source>
</evidence>
<dbReference type="Proteomes" id="UP000295341">
    <property type="component" value="Unassembled WGS sequence"/>
</dbReference>
<evidence type="ECO:0000313" key="6">
    <source>
        <dbReference type="EMBL" id="TDU31508.1"/>
    </source>
</evidence>
<dbReference type="PRINTS" id="PR00032">
    <property type="entry name" value="HTHARAC"/>
</dbReference>
<keyword evidence="4" id="KW-0804">Transcription</keyword>
<evidence type="ECO:0000259" key="5">
    <source>
        <dbReference type="PROSITE" id="PS01124"/>
    </source>
</evidence>
<dbReference type="AlphaFoldDB" id="A0A4R7PBY0"/>
<dbReference type="Pfam" id="PF12833">
    <property type="entry name" value="HTH_18"/>
    <property type="match status" value="1"/>
</dbReference>
<dbReference type="InterPro" id="IPR020449">
    <property type="entry name" value="Tscrpt_reg_AraC-type_HTH"/>
</dbReference>
<dbReference type="Gene3D" id="1.10.10.60">
    <property type="entry name" value="Homeodomain-like"/>
    <property type="match status" value="2"/>
</dbReference>
<evidence type="ECO:0000256" key="1">
    <source>
        <dbReference type="ARBA" id="ARBA00023015"/>
    </source>
</evidence>
<accession>A0A4R7PBY0</accession>
<sequence>MLTRASTARPGAKAAGLAASGEAVGRAIGFLPSLSSSTAGWNSLALFAWRGRCNEAHFEPLPEPALVYHTGGASLVKVRNGRGWSQHSRPGLVTIIPAGTPVDWDICGGDVHSYSVHLGSDFFSNVAGNAPAREPLRFQSGVVDPLLAASITALAEELSGPAQRGSLYADAISDMLALHLLRNPTALPERPEVRGGLSRSQLRRSLDLLEERVESGITLQALAAHAGLSRTYFAEAFQKATGLSPHRYLTQRRIARAQTLLQHTSLALADIALQCGFSNQAHFSQSFRQATGTTPGRYRLELQ</sequence>
<dbReference type="InterPro" id="IPR037923">
    <property type="entry name" value="HTH-like"/>
</dbReference>
<comment type="caution">
    <text evidence="6">The sequence shown here is derived from an EMBL/GenBank/DDBJ whole genome shotgun (WGS) entry which is preliminary data.</text>
</comment>
<dbReference type="RefSeq" id="WP_133880083.1">
    <property type="nucleotide sequence ID" value="NZ_MWIN01000012.1"/>
</dbReference>
<feature type="domain" description="HTH araC/xylS-type" evidence="5">
    <location>
        <begin position="203"/>
        <end position="301"/>
    </location>
</feature>
<evidence type="ECO:0000256" key="2">
    <source>
        <dbReference type="ARBA" id="ARBA00023125"/>
    </source>
</evidence>
<dbReference type="SUPFAM" id="SSF51215">
    <property type="entry name" value="Regulatory protein AraC"/>
    <property type="match status" value="1"/>
</dbReference>
<dbReference type="InterPro" id="IPR050204">
    <property type="entry name" value="AraC_XylS_family_regulators"/>
</dbReference>
<dbReference type="EMBL" id="SOBT01000008">
    <property type="protein sequence ID" value="TDU31508.1"/>
    <property type="molecule type" value="Genomic_DNA"/>
</dbReference>
<dbReference type="PROSITE" id="PS01124">
    <property type="entry name" value="HTH_ARAC_FAMILY_2"/>
    <property type="match status" value="1"/>
</dbReference>
<proteinExistence type="predicted"/>
<dbReference type="InterPro" id="IPR018062">
    <property type="entry name" value="HTH_AraC-typ_CS"/>
</dbReference>
<dbReference type="PANTHER" id="PTHR46796">
    <property type="entry name" value="HTH-TYPE TRANSCRIPTIONAL ACTIVATOR RHAS-RELATED"/>
    <property type="match status" value="1"/>
</dbReference>
<gene>
    <name evidence="6" type="ORF">DFR24_0878</name>
</gene>
<keyword evidence="2" id="KW-0238">DNA-binding</keyword>
<keyword evidence="1" id="KW-0805">Transcription regulation</keyword>
<reference evidence="6 7" key="1">
    <citation type="submission" date="2019-03" db="EMBL/GenBank/DDBJ databases">
        <title>Genomic Encyclopedia of Type Strains, Phase IV (KMG-IV): sequencing the most valuable type-strain genomes for metagenomic binning, comparative biology and taxonomic classification.</title>
        <authorList>
            <person name="Goeker M."/>
        </authorList>
    </citation>
    <scope>NUCLEOTIDE SEQUENCE [LARGE SCALE GENOMIC DNA]</scope>
    <source>
        <strain evidence="6 7">DSM 26377</strain>
    </source>
</reference>
<evidence type="ECO:0000256" key="4">
    <source>
        <dbReference type="ARBA" id="ARBA00023163"/>
    </source>
</evidence>
<dbReference type="GO" id="GO:0043565">
    <property type="term" value="F:sequence-specific DNA binding"/>
    <property type="evidence" value="ECO:0007669"/>
    <property type="project" value="InterPro"/>
</dbReference>
<dbReference type="SUPFAM" id="SSF46689">
    <property type="entry name" value="Homeodomain-like"/>
    <property type="match status" value="2"/>
</dbReference>
<dbReference type="PANTHER" id="PTHR46796:SF6">
    <property type="entry name" value="ARAC SUBFAMILY"/>
    <property type="match status" value="1"/>
</dbReference>